<dbReference type="HOGENOM" id="CLU_012526_1_2_1"/>
<feature type="transmembrane region" description="Helical" evidence="13">
    <location>
        <begin position="176"/>
        <end position="198"/>
    </location>
</feature>
<dbReference type="PRINTS" id="PR00237">
    <property type="entry name" value="GPCRRHODOPSN"/>
</dbReference>
<dbReference type="PANTHER" id="PTHR26452">
    <property type="entry name" value="OLFACTORY RECEPTOR"/>
    <property type="match status" value="1"/>
</dbReference>
<dbReference type="PRINTS" id="PR00245">
    <property type="entry name" value="OLFACTORYR"/>
</dbReference>
<evidence type="ECO:0000256" key="2">
    <source>
        <dbReference type="ARBA" id="ARBA00010663"/>
    </source>
</evidence>
<evidence type="ECO:0000313" key="16">
    <source>
        <dbReference type="Proteomes" id="UP000005447"/>
    </source>
</evidence>
<keyword evidence="9 13" id="KW-0472">Membrane</keyword>
<keyword evidence="11" id="KW-0807">Transducer</keyword>
<name>H0VVU9_CAVPO</name>
<evidence type="ECO:0000256" key="10">
    <source>
        <dbReference type="ARBA" id="ARBA00023170"/>
    </source>
</evidence>
<dbReference type="InParanoid" id="H0VVU9"/>
<keyword evidence="6" id="KW-0552">Olfaction</keyword>
<dbReference type="AlphaFoldDB" id="H0VVU9"/>
<evidence type="ECO:0000313" key="15">
    <source>
        <dbReference type="Ensembl" id="ENSCPOP00000014826.2"/>
    </source>
</evidence>
<dbReference type="Proteomes" id="UP000005447">
    <property type="component" value="Unassembled WGS sequence"/>
</dbReference>
<dbReference type="GO" id="GO:0005886">
    <property type="term" value="C:plasma membrane"/>
    <property type="evidence" value="ECO:0007669"/>
    <property type="project" value="UniProtKB-SubCell"/>
</dbReference>
<comment type="similarity">
    <text evidence="2">Belongs to the G-protein coupled receptor 1 family.</text>
</comment>
<dbReference type="GO" id="GO:0004930">
    <property type="term" value="F:G protein-coupled receptor activity"/>
    <property type="evidence" value="ECO:0007669"/>
    <property type="project" value="UniProtKB-KW"/>
</dbReference>
<feature type="transmembrane region" description="Helical" evidence="13">
    <location>
        <begin position="82"/>
        <end position="102"/>
    </location>
</feature>
<keyword evidence="10" id="KW-0675">Receptor</keyword>
<keyword evidence="16" id="KW-1185">Reference proteome</keyword>
<dbReference type="OMA" id="WITILVC"/>
<evidence type="ECO:0000256" key="5">
    <source>
        <dbReference type="ARBA" id="ARBA00022692"/>
    </source>
</evidence>
<evidence type="ECO:0000256" key="4">
    <source>
        <dbReference type="ARBA" id="ARBA00022606"/>
    </source>
</evidence>
<dbReference type="EMBL" id="AAKN02003552">
    <property type="status" value="NOT_ANNOTATED_CDS"/>
    <property type="molecule type" value="Genomic_DNA"/>
</dbReference>
<comment type="subcellular location">
    <subcellularLocation>
        <location evidence="1">Cell membrane</location>
        <topology evidence="1">Multi-pass membrane protein</topology>
    </subcellularLocation>
</comment>
<comment type="function">
    <text evidence="12">Possible taste receptor.</text>
</comment>
<dbReference type="GeneTree" id="ENSGT01140000282578"/>
<dbReference type="VEuPathDB" id="HostDB:ENSCPOG00000010954"/>
<evidence type="ECO:0000256" key="6">
    <source>
        <dbReference type="ARBA" id="ARBA00022725"/>
    </source>
</evidence>
<reference evidence="15" key="3">
    <citation type="submission" date="2025-09" db="UniProtKB">
        <authorList>
            <consortium name="Ensembl"/>
        </authorList>
    </citation>
    <scope>IDENTIFICATION</scope>
    <source>
        <strain evidence="15">2N</strain>
    </source>
</reference>
<evidence type="ECO:0000256" key="13">
    <source>
        <dbReference type="SAM" id="Phobius"/>
    </source>
</evidence>
<keyword evidence="4" id="KW-0716">Sensory transduction</keyword>
<dbReference type="FunFam" id="1.10.1220.70:FF:000001">
    <property type="entry name" value="Olfactory receptor"/>
    <property type="match status" value="1"/>
</dbReference>
<evidence type="ECO:0000256" key="3">
    <source>
        <dbReference type="ARBA" id="ARBA00022475"/>
    </source>
</evidence>
<evidence type="ECO:0000256" key="7">
    <source>
        <dbReference type="ARBA" id="ARBA00022989"/>
    </source>
</evidence>
<dbReference type="InterPro" id="IPR000725">
    <property type="entry name" value="Olfact_rcpt"/>
</dbReference>
<evidence type="ECO:0000256" key="11">
    <source>
        <dbReference type="ARBA" id="ARBA00023224"/>
    </source>
</evidence>
<evidence type="ECO:0000256" key="1">
    <source>
        <dbReference type="ARBA" id="ARBA00004651"/>
    </source>
</evidence>
<dbReference type="SUPFAM" id="SSF81321">
    <property type="entry name" value="Family A G protein-coupled receptor-like"/>
    <property type="match status" value="1"/>
</dbReference>
<sequence>MSNSTMMMDFLLMELSNMQNQQVFHSVFFSLIYLVTVMGNLIIAVVTTFDQSLHTPMYFLPQKPAHSIPNFCINSLLGSSSISKAGCAAQVFLVLLFLTIIAQDHFAAICKLFHYPSIMNPHLCVLSTLASLLSGLVYAALHTSNTFWLSFCHSHIVQKLFCDIPSLLKLSCSDSFSNWITILVCILVFVGGCFIFIIKSYVHIFSTVLRLPAGADRTKAFSTCVLHVLLVTVFLGSGSYVYLSSSVVSASMVLSLFYSIIPPLFNPIVYSLRNQQIKCAVNNLMTRMFSGNV</sequence>
<organism evidence="15 16">
    <name type="scientific">Cavia porcellus</name>
    <name type="common">Guinea pig</name>
    <dbReference type="NCBI Taxonomy" id="10141"/>
    <lineage>
        <taxon>Eukaryota</taxon>
        <taxon>Metazoa</taxon>
        <taxon>Chordata</taxon>
        <taxon>Craniata</taxon>
        <taxon>Vertebrata</taxon>
        <taxon>Euteleostomi</taxon>
        <taxon>Mammalia</taxon>
        <taxon>Eutheria</taxon>
        <taxon>Euarchontoglires</taxon>
        <taxon>Glires</taxon>
        <taxon>Rodentia</taxon>
        <taxon>Hystricomorpha</taxon>
        <taxon>Caviidae</taxon>
        <taxon>Cavia</taxon>
    </lineage>
</organism>
<reference evidence="16" key="1">
    <citation type="journal article" date="2011" name="Nature">
        <title>A high-resolution map of human evolutionary constraint using 29 mammals.</title>
        <authorList>
            <person name="Lindblad-Toh K."/>
            <person name="Garber M."/>
            <person name="Zuk O."/>
            <person name="Lin M.F."/>
            <person name="Parker B.J."/>
            <person name="Washietl S."/>
            <person name="Kheradpour P."/>
            <person name="Ernst J."/>
            <person name="Jordan G."/>
            <person name="Mauceli E."/>
            <person name="Ward L.D."/>
            <person name="Lowe C.B."/>
            <person name="Holloway A.K."/>
            <person name="Clamp M."/>
            <person name="Gnerre S."/>
            <person name="Alfoldi J."/>
            <person name="Beal K."/>
            <person name="Chang J."/>
            <person name="Clawson H."/>
            <person name="Cuff J."/>
            <person name="Di Palma F."/>
            <person name="Fitzgerald S."/>
            <person name="Flicek P."/>
            <person name="Guttman M."/>
            <person name="Hubisz M.J."/>
            <person name="Jaffe D.B."/>
            <person name="Jungreis I."/>
            <person name="Kent W.J."/>
            <person name="Kostka D."/>
            <person name="Lara M."/>
            <person name="Martins A.L."/>
            <person name="Massingham T."/>
            <person name="Moltke I."/>
            <person name="Raney B.J."/>
            <person name="Rasmussen M.D."/>
            <person name="Robinson J."/>
            <person name="Stark A."/>
            <person name="Vilella A.J."/>
            <person name="Wen J."/>
            <person name="Xie X."/>
            <person name="Zody M.C."/>
            <person name="Baldwin J."/>
            <person name="Bloom T."/>
            <person name="Chin C.W."/>
            <person name="Heiman D."/>
            <person name="Nicol R."/>
            <person name="Nusbaum C."/>
            <person name="Young S."/>
            <person name="Wilkinson J."/>
            <person name="Worley K.C."/>
            <person name="Kovar C.L."/>
            <person name="Muzny D.M."/>
            <person name="Gibbs R.A."/>
            <person name="Cree A."/>
            <person name="Dihn H.H."/>
            <person name="Fowler G."/>
            <person name="Jhangiani S."/>
            <person name="Joshi V."/>
            <person name="Lee S."/>
            <person name="Lewis L.R."/>
            <person name="Nazareth L.V."/>
            <person name="Okwuonu G."/>
            <person name="Santibanez J."/>
            <person name="Warren W.C."/>
            <person name="Mardis E.R."/>
            <person name="Weinstock G.M."/>
            <person name="Wilson R.K."/>
            <person name="Delehaunty K."/>
            <person name="Dooling D."/>
            <person name="Fronik C."/>
            <person name="Fulton L."/>
            <person name="Fulton B."/>
            <person name="Graves T."/>
            <person name="Minx P."/>
            <person name="Sodergren E."/>
            <person name="Birney E."/>
            <person name="Margulies E.H."/>
            <person name="Herrero J."/>
            <person name="Green E.D."/>
            <person name="Haussler D."/>
            <person name="Siepel A."/>
            <person name="Goldman N."/>
            <person name="Pollard K.S."/>
            <person name="Pedersen J.S."/>
            <person name="Lander E.S."/>
            <person name="Kellis M."/>
        </authorList>
    </citation>
    <scope>NUCLEOTIDE SEQUENCE [LARGE SCALE GENOMIC DNA]</scope>
    <source>
        <strain evidence="16">2N</strain>
    </source>
</reference>
<evidence type="ECO:0000256" key="9">
    <source>
        <dbReference type="ARBA" id="ARBA00023136"/>
    </source>
</evidence>
<feature type="transmembrane region" description="Helical" evidence="13">
    <location>
        <begin position="248"/>
        <end position="269"/>
    </location>
</feature>
<dbReference type="Pfam" id="PF13853">
    <property type="entry name" value="7tm_4"/>
    <property type="match status" value="1"/>
</dbReference>
<dbReference type="GO" id="GO:0004984">
    <property type="term" value="F:olfactory receptor activity"/>
    <property type="evidence" value="ECO:0007669"/>
    <property type="project" value="InterPro"/>
</dbReference>
<keyword evidence="8" id="KW-0297">G-protein coupled receptor</keyword>
<evidence type="ECO:0000259" key="14">
    <source>
        <dbReference type="PROSITE" id="PS50262"/>
    </source>
</evidence>
<evidence type="ECO:0000256" key="8">
    <source>
        <dbReference type="ARBA" id="ARBA00023040"/>
    </source>
</evidence>
<keyword evidence="3" id="KW-1003">Cell membrane</keyword>
<protein>
    <recommendedName>
        <fullName evidence="14">G-protein coupled receptors family 1 profile domain-containing protein</fullName>
    </recommendedName>
</protein>
<dbReference type="InterPro" id="IPR000276">
    <property type="entry name" value="GPCR_Rhodpsn"/>
</dbReference>
<dbReference type="STRING" id="10141.ENSCPOP00000014826"/>
<keyword evidence="7 13" id="KW-1133">Transmembrane helix</keyword>
<dbReference type="FunCoup" id="H0VVU9">
    <property type="interactions" value="544"/>
</dbReference>
<dbReference type="InterPro" id="IPR017452">
    <property type="entry name" value="GPCR_Rhodpsn_7TM"/>
</dbReference>
<dbReference type="FunFam" id="1.20.1070.10:FF:000015">
    <property type="entry name" value="Olfactory receptor"/>
    <property type="match status" value="1"/>
</dbReference>
<dbReference type="Ensembl" id="ENSCPOT00000011055.3">
    <property type="protein sequence ID" value="ENSCPOP00000014826.2"/>
    <property type="gene ID" value="ENSCPOG00000010954.4"/>
</dbReference>
<reference evidence="15" key="2">
    <citation type="submission" date="2025-08" db="UniProtKB">
        <authorList>
            <consortium name="Ensembl"/>
        </authorList>
    </citation>
    <scope>IDENTIFICATION</scope>
    <source>
        <strain evidence="15">2N</strain>
    </source>
</reference>
<proteinExistence type="inferred from homology"/>
<keyword evidence="5 13" id="KW-0812">Transmembrane</keyword>
<feature type="domain" description="G-protein coupled receptors family 1 profile" evidence="14">
    <location>
        <begin position="95"/>
        <end position="270"/>
    </location>
</feature>
<feature type="transmembrane region" description="Helical" evidence="13">
    <location>
        <begin position="123"/>
        <end position="141"/>
    </location>
</feature>
<evidence type="ECO:0000256" key="12">
    <source>
        <dbReference type="ARBA" id="ARBA00053672"/>
    </source>
</evidence>
<dbReference type="InterPro" id="IPR050516">
    <property type="entry name" value="Olfactory_GPCR"/>
</dbReference>
<dbReference type="eggNOG" id="ENOG502SHXQ">
    <property type="taxonomic scope" value="Eukaryota"/>
</dbReference>
<accession>H0VVU9</accession>
<feature type="transmembrane region" description="Helical" evidence="13">
    <location>
        <begin position="219"/>
        <end position="242"/>
    </location>
</feature>
<dbReference type="Gene3D" id="1.20.1070.10">
    <property type="entry name" value="Rhodopsin 7-helix transmembrane proteins"/>
    <property type="match status" value="1"/>
</dbReference>
<dbReference type="PROSITE" id="PS50262">
    <property type="entry name" value="G_PROTEIN_RECEP_F1_2"/>
    <property type="match status" value="1"/>
</dbReference>
<feature type="transmembrane region" description="Helical" evidence="13">
    <location>
        <begin position="23"/>
        <end position="49"/>
    </location>
</feature>